<gene>
    <name evidence="8" type="primary">bioD</name>
    <name evidence="9" type="ORF">CBP12_04385</name>
</gene>
<dbReference type="RefSeq" id="WP_086963333.1">
    <property type="nucleotide sequence ID" value="NZ_CP021376.1"/>
</dbReference>
<dbReference type="FunFam" id="3.40.50.300:FF:000292">
    <property type="entry name" value="ATP-dependent dethiobiotin synthetase BioD"/>
    <property type="match status" value="1"/>
</dbReference>
<dbReference type="PANTHER" id="PTHR43210">
    <property type="entry name" value="DETHIOBIOTIN SYNTHETASE"/>
    <property type="match status" value="1"/>
</dbReference>
<name>A0A1Y0CVX2_9GAMM</name>
<comment type="cofactor">
    <cofactor evidence="8">
        <name>Mg(2+)</name>
        <dbReference type="ChEBI" id="CHEBI:18420"/>
    </cofactor>
</comment>
<feature type="binding site" evidence="8">
    <location>
        <begin position="177"/>
        <end position="178"/>
    </location>
    <ligand>
        <name>ATP</name>
        <dbReference type="ChEBI" id="CHEBI:30616"/>
    </ligand>
</feature>
<dbReference type="EC" id="6.3.3.3" evidence="8"/>
<keyword evidence="3 8" id="KW-0479">Metal-binding</keyword>
<comment type="catalytic activity">
    <reaction evidence="8">
        <text>(7R,8S)-7,8-diammoniononanoate + CO2 + ATP = (4R,5S)-dethiobiotin + ADP + phosphate + 3 H(+)</text>
        <dbReference type="Rhea" id="RHEA:15805"/>
        <dbReference type="ChEBI" id="CHEBI:15378"/>
        <dbReference type="ChEBI" id="CHEBI:16526"/>
        <dbReference type="ChEBI" id="CHEBI:30616"/>
        <dbReference type="ChEBI" id="CHEBI:43474"/>
        <dbReference type="ChEBI" id="CHEBI:149469"/>
        <dbReference type="ChEBI" id="CHEBI:149473"/>
        <dbReference type="ChEBI" id="CHEBI:456216"/>
        <dbReference type="EC" id="6.3.3.3"/>
    </reaction>
</comment>
<evidence type="ECO:0000256" key="4">
    <source>
        <dbReference type="ARBA" id="ARBA00022741"/>
    </source>
</evidence>
<evidence type="ECO:0000313" key="10">
    <source>
        <dbReference type="Proteomes" id="UP000243793"/>
    </source>
</evidence>
<comment type="pathway">
    <text evidence="8">Cofactor biosynthesis; biotin biosynthesis; biotin from 7,8-diaminononanoate: step 1/2.</text>
</comment>
<dbReference type="CDD" id="cd03109">
    <property type="entry name" value="DTBS"/>
    <property type="match status" value="1"/>
</dbReference>
<keyword evidence="7 8" id="KW-0460">Magnesium</keyword>
<dbReference type="HAMAP" id="MF_00336">
    <property type="entry name" value="BioD"/>
    <property type="match status" value="1"/>
</dbReference>
<evidence type="ECO:0000313" key="9">
    <source>
        <dbReference type="EMBL" id="ART79483.1"/>
    </source>
</evidence>
<dbReference type="Pfam" id="PF13500">
    <property type="entry name" value="AAA_26"/>
    <property type="match status" value="1"/>
</dbReference>
<reference evidence="10" key="1">
    <citation type="submission" date="2017-05" db="EMBL/GenBank/DDBJ databases">
        <authorList>
            <person name="Sung H."/>
        </authorList>
    </citation>
    <scope>NUCLEOTIDE SEQUENCE [LARGE SCALE GENOMIC DNA]</scope>
    <source>
        <strain evidence="10">AMac2203</strain>
    </source>
</reference>
<evidence type="ECO:0000256" key="6">
    <source>
        <dbReference type="ARBA" id="ARBA00022840"/>
    </source>
</evidence>
<dbReference type="InterPro" id="IPR004472">
    <property type="entry name" value="DTB_synth_BioD"/>
</dbReference>
<protein>
    <recommendedName>
        <fullName evidence="8">ATP-dependent dethiobiotin synthetase BioD</fullName>
        <ecNumber evidence="8">6.3.3.3</ecNumber>
    </recommendedName>
    <alternativeName>
        <fullName evidence="8">DTB synthetase</fullName>
        <shortName evidence="8">DTBS</shortName>
    </alternativeName>
    <alternativeName>
        <fullName evidence="8">Dethiobiotin synthase</fullName>
    </alternativeName>
</protein>
<dbReference type="GO" id="GO:0009102">
    <property type="term" value="P:biotin biosynthetic process"/>
    <property type="evidence" value="ECO:0007669"/>
    <property type="project" value="UniProtKB-UniRule"/>
</dbReference>
<keyword evidence="4 8" id="KW-0547">Nucleotide-binding</keyword>
<dbReference type="GO" id="GO:0005524">
    <property type="term" value="F:ATP binding"/>
    <property type="evidence" value="ECO:0007669"/>
    <property type="project" value="UniProtKB-UniRule"/>
</dbReference>
<dbReference type="InterPro" id="IPR027417">
    <property type="entry name" value="P-loop_NTPase"/>
</dbReference>
<dbReference type="GO" id="GO:0005829">
    <property type="term" value="C:cytosol"/>
    <property type="evidence" value="ECO:0007669"/>
    <property type="project" value="TreeGrafter"/>
</dbReference>
<dbReference type="AlphaFoldDB" id="A0A1Y0CVX2"/>
<keyword evidence="1 8" id="KW-0963">Cytoplasm</keyword>
<dbReference type="Proteomes" id="UP000243793">
    <property type="component" value="Chromosome"/>
</dbReference>
<feature type="binding site" evidence="8">
    <location>
        <position position="55"/>
    </location>
    <ligand>
        <name>Mg(2+)</name>
        <dbReference type="ChEBI" id="CHEBI:18420"/>
    </ligand>
</feature>
<feature type="binding site" evidence="8">
    <location>
        <position position="55"/>
    </location>
    <ligand>
        <name>ATP</name>
        <dbReference type="ChEBI" id="CHEBI:30616"/>
    </ligand>
</feature>
<evidence type="ECO:0000256" key="8">
    <source>
        <dbReference type="HAMAP-Rule" id="MF_00336"/>
    </source>
</evidence>
<feature type="binding site" evidence="8">
    <location>
        <begin position="117"/>
        <end position="120"/>
    </location>
    <ligand>
        <name>ATP</name>
        <dbReference type="ChEBI" id="CHEBI:30616"/>
    </ligand>
</feature>
<dbReference type="PIRSF" id="PIRSF006755">
    <property type="entry name" value="DTB_synth"/>
    <property type="match status" value="1"/>
</dbReference>
<feature type="binding site" evidence="8">
    <location>
        <position position="42"/>
    </location>
    <ligand>
        <name>substrate</name>
    </ligand>
</feature>
<keyword evidence="6 8" id="KW-0067">ATP-binding</keyword>
<keyword evidence="2 8" id="KW-0436">Ligase</keyword>
<accession>A0A1Y0CVX2</accession>
<organism evidence="9 10">
    <name type="scientific">Oceanisphaera avium</name>
    <dbReference type="NCBI Taxonomy" id="1903694"/>
    <lineage>
        <taxon>Bacteria</taxon>
        <taxon>Pseudomonadati</taxon>
        <taxon>Pseudomonadota</taxon>
        <taxon>Gammaproteobacteria</taxon>
        <taxon>Aeromonadales</taxon>
        <taxon>Aeromonadaceae</taxon>
        <taxon>Oceanisphaera</taxon>
    </lineage>
</organism>
<proteinExistence type="inferred from homology"/>
<dbReference type="GO" id="GO:0042803">
    <property type="term" value="F:protein homodimerization activity"/>
    <property type="evidence" value="ECO:0007669"/>
    <property type="project" value="UniProtKB-ARBA"/>
</dbReference>
<feature type="active site" evidence="8">
    <location>
        <position position="38"/>
    </location>
</feature>
<dbReference type="GO" id="GO:0004141">
    <property type="term" value="F:dethiobiotin synthase activity"/>
    <property type="evidence" value="ECO:0007669"/>
    <property type="project" value="UniProtKB-UniRule"/>
</dbReference>
<dbReference type="SUPFAM" id="SSF52540">
    <property type="entry name" value="P-loop containing nucleoside triphosphate hydrolases"/>
    <property type="match status" value="1"/>
</dbReference>
<evidence type="ECO:0000256" key="1">
    <source>
        <dbReference type="ARBA" id="ARBA00022490"/>
    </source>
</evidence>
<feature type="binding site" evidence="8">
    <location>
        <position position="17"/>
    </location>
    <ligand>
        <name>Mg(2+)</name>
        <dbReference type="ChEBI" id="CHEBI:18420"/>
    </ligand>
</feature>
<dbReference type="NCBIfam" id="TIGR00347">
    <property type="entry name" value="bioD"/>
    <property type="match status" value="1"/>
</dbReference>
<evidence type="ECO:0000256" key="7">
    <source>
        <dbReference type="ARBA" id="ARBA00022842"/>
    </source>
</evidence>
<evidence type="ECO:0000256" key="3">
    <source>
        <dbReference type="ARBA" id="ARBA00022723"/>
    </source>
</evidence>
<evidence type="ECO:0000256" key="5">
    <source>
        <dbReference type="ARBA" id="ARBA00022756"/>
    </source>
</evidence>
<evidence type="ECO:0000256" key="2">
    <source>
        <dbReference type="ARBA" id="ARBA00022598"/>
    </source>
</evidence>
<dbReference type="KEGG" id="ocm:CBP12_04385"/>
<dbReference type="Gene3D" id="3.40.50.300">
    <property type="entry name" value="P-loop containing nucleotide triphosphate hydrolases"/>
    <property type="match status" value="1"/>
</dbReference>
<keyword evidence="5 8" id="KW-0093">Biotin biosynthesis</keyword>
<feature type="binding site" evidence="8">
    <location>
        <begin position="206"/>
        <end position="208"/>
    </location>
    <ligand>
        <name>ATP</name>
        <dbReference type="ChEBI" id="CHEBI:30616"/>
    </ligand>
</feature>
<comment type="subunit">
    <text evidence="8">Homodimer.</text>
</comment>
<comment type="subcellular location">
    <subcellularLocation>
        <location evidence="8">Cytoplasm</location>
    </subcellularLocation>
</comment>
<comment type="caution">
    <text evidence="8">Lacks conserved residue(s) required for the propagation of feature annotation.</text>
</comment>
<keyword evidence="10" id="KW-1185">Reference proteome</keyword>
<dbReference type="EMBL" id="CP021376">
    <property type="protein sequence ID" value="ART79483.1"/>
    <property type="molecule type" value="Genomic_DNA"/>
</dbReference>
<dbReference type="OrthoDB" id="9802097at2"/>
<dbReference type="UniPathway" id="UPA00078">
    <property type="reaction ID" value="UER00161"/>
</dbReference>
<sequence length="230" mass="24959">MVKRFFITGTDTEVGKTFVTQALMQAATKAGDTVLGFKPIASGCEHIGGELKNSDALTLQAHSSISLPYKLHNPYAFAPAIAPHIAARQSNRTICCTRLSRDLASLSQHAVEWIFIEGAGGWRLPINEQHYLSDWVKDEQLPVILVVGLRLGCINHALLSLEAIENDGLAVAGWVINHIDPNMAQVKANIDTLTQRIKAPLLGEIPWLANNAHQKGADFIDISPLSSAPI</sequence>
<comment type="function">
    <text evidence="8">Catalyzes a mechanistically unusual reaction, the ATP-dependent insertion of CO2 between the N7 and N8 nitrogen atoms of 7,8-diaminopelargonic acid (DAPA, also called 7,8-diammoniononanoate) to form a ureido ring.</text>
</comment>
<comment type="similarity">
    <text evidence="8">Belongs to the dethiobiotin synthetase family.</text>
</comment>
<dbReference type="PANTHER" id="PTHR43210:SF5">
    <property type="entry name" value="DETHIOBIOTIN SYNTHETASE"/>
    <property type="match status" value="1"/>
</dbReference>
<feature type="binding site" evidence="8">
    <location>
        <position position="117"/>
    </location>
    <ligand>
        <name>Mg(2+)</name>
        <dbReference type="ChEBI" id="CHEBI:18420"/>
    </ligand>
</feature>
<dbReference type="GO" id="GO:0000287">
    <property type="term" value="F:magnesium ion binding"/>
    <property type="evidence" value="ECO:0007669"/>
    <property type="project" value="UniProtKB-UniRule"/>
</dbReference>
<feature type="binding site" evidence="8">
    <location>
        <begin position="13"/>
        <end position="18"/>
    </location>
    <ligand>
        <name>ATP</name>
        <dbReference type="ChEBI" id="CHEBI:30616"/>
    </ligand>
</feature>